<comment type="catalytic activity">
    <reaction evidence="1">
        <text>ATP + protein L-histidine = ADP + protein N-phospho-L-histidine.</text>
        <dbReference type="EC" id="2.7.13.3"/>
    </reaction>
</comment>
<evidence type="ECO:0000256" key="2">
    <source>
        <dbReference type="ARBA" id="ARBA00004141"/>
    </source>
</evidence>
<dbReference type="GO" id="GO:0000156">
    <property type="term" value="F:phosphorelay response regulator activity"/>
    <property type="evidence" value="ECO:0007669"/>
    <property type="project" value="TreeGrafter"/>
</dbReference>
<evidence type="ECO:0000259" key="18">
    <source>
        <dbReference type="PROSITE" id="PS50113"/>
    </source>
</evidence>
<dbReference type="GO" id="GO:0030295">
    <property type="term" value="F:protein kinase activator activity"/>
    <property type="evidence" value="ECO:0007669"/>
    <property type="project" value="TreeGrafter"/>
</dbReference>
<dbReference type="InterPro" id="IPR035965">
    <property type="entry name" value="PAS-like_dom_sf"/>
</dbReference>
<dbReference type="Gene3D" id="1.10.287.130">
    <property type="match status" value="1"/>
</dbReference>
<dbReference type="CDD" id="cd00082">
    <property type="entry name" value="HisKA"/>
    <property type="match status" value="1"/>
</dbReference>
<evidence type="ECO:0000256" key="8">
    <source>
        <dbReference type="ARBA" id="ARBA00022692"/>
    </source>
</evidence>
<dbReference type="FunFam" id="3.30.565.10:FF:000006">
    <property type="entry name" value="Sensor histidine kinase WalK"/>
    <property type="match status" value="1"/>
</dbReference>
<evidence type="ECO:0000313" key="20">
    <source>
        <dbReference type="EMBL" id="MQL51866.1"/>
    </source>
</evidence>
<evidence type="ECO:0000256" key="9">
    <source>
        <dbReference type="ARBA" id="ARBA00022741"/>
    </source>
</evidence>
<keyword evidence="21" id="KW-1185">Reference proteome</keyword>
<proteinExistence type="predicted"/>
<dbReference type="Pfam" id="PF00672">
    <property type="entry name" value="HAMP"/>
    <property type="match status" value="1"/>
</dbReference>
<evidence type="ECO:0000256" key="7">
    <source>
        <dbReference type="ARBA" id="ARBA00022679"/>
    </source>
</evidence>
<comment type="caution">
    <text evidence="20">The sequence shown here is derived from an EMBL/GenBank/DDBJ whole genome shotgun (WGS) entry which is preliminary data.</text>
</comment>
<dbReference type="InterPro" id="IPR013767">
    <property type="entry name" value="PAS_fold"/>
</dbReference>
<dbReference type="SMART" id="SM00304">
    <property type="entry name" value="HAMP"/>
    <property type="match status" value="1"/>
</dbReference>
<dbReference type="Pfam" id="PF00989">
    <property type="entry name" value="PAS"/>
    <property type="match status" value="1"/>
</dbReference>
<keyword evidence="14 15" id="KW-0472">Membrane</keyword>
<evidence type="ECO:0000256" key="15">
    <source>
        <dbReference type="SAM" id="Phobius"/>
    </source>
</evidence>
<name>A0A6N7IPB3_9FIRM</name>
<comment type="subcellular location">
    <subcellularLocation>
        <location evidence="3">Cell membrane</location>
    </subcellularLocation>
    <subcellularLocation>
        <location evidence="2">Membrane</location>
        <topology evidence="2">Multi-pass membrane protein</topology>
    </subcellularLocation>
</comment>
<dbReference type="CDD" id="cd06225">
    <property type="entry name" value="HAMP"/>
    <property type="match status" value="1"/>
</dbReference>
<evidence type="ECO:0000259" key="17">
    <source>
        <dbReference type="PROSITE" id="PS50112"/>
    </source>
</evidence>
<keyword evidence="6" id="KW-0597">Phosphoprotein</keyword>
<dbReference type="GO" id="GO:0007234">
    <property type="term" value="P:osmosensory signaling via phosphorelay pathway"/>
    <property type="evidence" value="ECO:0007669"/>
    <property type="project" value="TreeGrafter"/>
</dbReference>
<dbReference type="InterPro" id="IPR000700">
    <property type="entry name" value="PAS-assoc_C"/>
</dbReference>
<dbReference type="GO" id="GO:0000155">
    <property type="term" value="F:phosphorelay sensor kinase activity"/>
    <property type="evidence" value="ECO:0007669"/>
    <property type="project" value="InterPro"/>
</dbReference>
<feature type="transmembrane region" description="Helical" evidence="15">
    <location>
        <begin position="12"/>
        <end position="32"/>
    </location>
</feature>
<evidence type="ECO:0000256" key="14">
    <source>
        <dbReference type="ARBA" id="ARBA00023136"/>
    </source>
</evidence>
<dbReference type="SMART" id="SM00388">
    <property type="entry name" value="HisKA"/>
    <property type="match status" value="1"/>
</dbReference>
<dbReference type="GO" id="GO:0005524">
    <property type="term" value="F:ATP binding"/>
    <property type="evidence" value="ECO:0007669"/>
    <property type="project" value="UniProtKB-KW"/>
</dbReference>
<organism evidence="20 21">
    <name type="scientific">Desulfofundulus thermobenzoicus</name>
    <dbReference type="NCBI Taxonomy" id="29376"/>
    <lineage>
        <taxon>Bacteria</taxon>
        <taxon>Bacillati</taxon>
        <taxon>Bacillota</taxon>
        <taxon>Clostridia</taxon>
        <taxon>Eubacteriales</taxon>
        <taxon>Peptococcaceae</taxon>
        <taxon>Desulfofundulus</taxon>
    </lineage>
</organism>
<keyword evidence="10" id="KW-0418">Kinase</keyword>
<feature type="domain" description="PAS" evidence="17">
    <location>
        <begin position="248"/>
        <end position="295"/>
    </location>
</feature>
<dbReference type="InterPro" id="IPR036097">
    <property type="entry name" value="HisK_dim/P_sf"/>
</dbReference>
<evidence type="ECO:0000259" key="19">
    <source>
        <dbReference type="PROSITE" id="PS50885"/>
    </source>
</evidence>
<dbReference type="Gene3D" id="3.30.450.20">
    <property type="entry name" value="PAS domain"/>
    <property type="match status" value="1"/>
</dbReference>
<evidence type="ECO:0000256" key="6">
    <source>
        <dbReference type="ARBA" id="ARBA00022553"/>
    </source>
</evidence>
<dbReference type="SMART" id="SM00387">
    <property type="entry name" value="HATPase_c"/>
    <property type="match status" value="1"/>
</dbReference>
<keyword evidence="5" id="KW-1003">Cell membrane</keyword>
<evidence type="ECO:0000256" key="1">
    <source>
        <dbReference type="ARBA" id="ARBA00000085"/>
    </source>
</evidence>
<dbReference type="PANTHER" id="PTHR42878:SF7">
    <property type="entry name" value="SENSOR HISTIDINE KINASE GLRK"/>
    <property type="match status" value="1"/>
</dbReference>
<dbReference type="AlphaFoldDB" id="A0A6N7IPB3"/>
<dbReference type="EMBL" id="WHYR01000013">
    <property type="protein sequence ID" value="MQL51866.1"/>
    <property type="molecule type" value="Genomic_DNA"/>
</dbReference>
<keyword evidence="12 15" id="KW-1133">Transmembrane helix</keyword>
<keyword evidence="9" id="KW-0547">Nucleotide-binding</keyword>
<dbReference type="PROSITE" id="PS50112">
    <property type="entry name" value="PAS"/>
    <property type="match status" value="1"/>
</dbReference>
<evidence type="ECO:0000256" key="5">
    <source>
        <dbReference type="ARBA" id="ARBA00022475"/>
    </source>
</evidence>
<dbReference type="Gene3D" id="6.10.340.10">
    <property type="match status" value="1"/>
</dbReference>
<dbReference type="CDD" id="cd00130">
    <property type="entry name" value="PAS"/>
    <property type="match status" value="1"/>
</dbReference>
<evidence type="ECO:0000256" key="4">
    <source>
        <dbReference type="ARBA" id="ARBA00012438"/>
    </source>
</evidence>
<dbReference type="EC" id="2.7.13.3" evidence="4"/>
<evidence type="ECO:0000256" key="3">
    <source>
        <dbReference type="ARBA" id="ARBA00004236"/>
    </source>
</evidence>
<keyword evidence="8 15" id="KW-0812">Transmembrane</keyword>
<keyword evidence="7" id="KW-0808">Transferase</keyword>
<dbReference type="SMART" id="SM00091">
    <property type="entry name" value="PAS"/>
    <property type="match status" value="1"/>
</dbReference>
<evidence type="ECO:0000313" key="21">
    <source>
        <dbReference type="Proteomes" id="UP000441717"/>
    </source>
</evidence>
<evidence type="ECO:0000256" key="11">
    <source>
        <dbReference type="ARBA" id="ARBA00022840"/>
    </source>
</evidence>
<dbReference type="PROSITE" id="PS50109">
    <property type="entry name" value="HIS_KIN"/>
    <property type="match status" value="1"/>
</dbReference>
<dbReference type="FunFam" id="1.10.287.130:FF:000008">
    <property type="entry name" value="Two-component sensor histidine kinase"/>
    <property type="match status" value="1"/>
</dbReference>
<evidence type="ECO:0000256" key="10">
    <source>
        <dbReference type="ARBA" id="ARBA00022777"/>
    </source>
</evidence>
<feature type="domain" description="Histidine kinase" evidence="16">
    <location>
        <begin position="371"/>
        <end position="589"/>
    </location>
</feature>
<evidence type="ECO:0000256" key="12">
    <source>
        <dbReference type="ARBA" id="ARBA00022989"/>
    </source>
</evidence>
<dbReference type="InterPro" id="IPR000014">
    <property type="entry name" value="PAS"/>
</dbReference>
<dbReference type="SUPFAM" id="SSF55785">
    <property type="entry name" value="PYP-like sensor domain (PAS domain)"/>
    <property type="match status" value="1"/>
</dbReference>
<dbReference type="OrthoDB" id="9813151at2"/>
<evidence type="ECO:0000259" key="16">
    <source>
        <dbReference type="PROSITE" id="PS50109"/>
    </source>
</evidence>
<dbReference type="RefSeq" id="WP_152945801.1">
    <property type="nucleotide sequence ID" value="NZ_WHYR01000013.1"/>
</dbReference>
<evidence type="ECO:0000256" key="13">
    <source>
        <dbReference type="ARBA" id="ARBA00023012"/>
    </source>
</evidence>
<dbReference type="SUPFAM" id="SSF55874">
    <property type="entry name" value="ATPase domain of HSP90 chaperone/DNA topoisomerase II/histidine kinase"/>
    <property type="match status" value="1"/>
</dbReference>
<keyword evidence="11" id="KW-0067">ATP-binding</keyword>
<dbReference type="SUPFAM" id="SSF47384">
    <property type="entry name" value="Homodimeric domain of signal transducing histidine kinase"/>
    <property type="match status" value="1"/>
</dbReference>
<dbReference type="Proteomes" id="UP000441717">
    <property type="component" value="Unassembled WGS sequence"/>
</dbReference>
<dbReference type="PROSITE" id="PS50885">
    <property type="entry name" value="HAMP"/>
    <property type="match status" value="1"/>
</dbReference>
<dbReference type="Gene3D" id="3.30.565.10">
    <property type="entry name" value="Histidine kinase-like ATPase, C-terminal domain"/>
    <property type="match status" value="1"/>
</dbReference>
<dbReference type="CDD" id="cd00075">
    <property type="entry name" value="HATPase"/>
    <property type="match status" value="1"/>
</dbReference>
<keyword evidence="13" id="KW-0902">Two-component regulatory system</keyword>
<dbReference type="GO" id="GO:0005886">
    <property type="term" value="C:plasma membrane"/>
    <property type="evidence" value="ECO:0007669"/>
    <property type="project" value="UniProtKB-SubCell"/>
</dbReference>
<feature type="domain" description="PAC" evidence="18">
    <location>
        <begin position="313"/>
        <end position="367"/>
    </location>
</feature>
<feature type="domain" description="HAMP" evidence="19">
    <location>
        <begin position="191"/>
        <end position="243"/>
    </location>
</feature>
<dbReference type="SUPFAM" id="SSF158472">
    <property type="entry name" value="HAMP domain-like"/>
    <property type="match status" value="1"/>
</dbReference>
<dbReference type="InterPro" id="IPR050351">
    <property type="entry name" value="BphY/WalK/GraS-like"/>
</dbReference>
<accession>A0A6N7IPB3</accession>
<dbReference type="InterPro" id="IPR003660">
    <property type="entry name" value="HAMP_dom"/>
</dbReference>
<dbReference type="GO" id="GO:0006355">
    <property type="term" value="P:regulation of DNA-templated transcription"/>
    <property type="evidence" value="ECO:0007669"/>
    <property type="project" value="InterPro"/>
</dbReference>
<dbReference type="Pfam" id="PF02518">
    <property type="entry name" value="HATPase_c"/>
    <property type="match status" value="1"/>
</dbReference>
<dbReference type="PANTHER" id="PTHR42878">
    <property type="entry name" value="TWO-COMPONENT HISTIDINE KINASE"/>
    <property type="match status" value="1"/>
</dbReference>
<feature type="transmembrane region" description="Helical" evidence="15">
    <location>
        <begin position="170"/>
        <end position="190"/>
    </location>
</feature>
<dbReference type="InterPro" id="IPR036890">
    <property type="entry name" value="HATPase_C_sf"/>
</dbReference>
<sequence>MGKSLFGRLFLSYTGIIFLTLVVISLVLSALFNSFYYTSKEKELVSQGQEIAGLLSASPKEPQNQEAVDLILRTLRSRSKTRIIVIDREGLNLASNEGSSPYPGLRLEPAESQGLLQGKVITWRRHNPRLNETILAAAVPFSVGEQVGGAILLFTPVADTRETITAVRRLILYAAGVAIFLALIPGYLLSRSISRPIRHMSALTLEMARGNFHQQVPITSRDEIGQLAENFNHLAIKLEQTVNTLLKEKTKNESILANLAEGVIATDRQGRVILLNPGAERVLELKQDEVLHRSLEEIKDCPSLGALFRDAMAAGEQRWGELTMTGGKLVLLARVAPLWEEKKGIYGAVGVLQDITEFKKTEQLRRDLIADVSHELRTPLTSIQGFCEALLDGVEEDRVAQEECLKMIHRESLRLNQLINELLDLARLEAGKVNWELNPIEVPDLFAGVLFKLKPQLAEKQIRVEQEITPGVPVVPGNAGRIEQVLSNLLENAIRFSPPGGVIKMQATYNENEVSISVSDQGPGIPGEELPFIWERFYRVEKSRSRALGGTGLGLAIVKQIVENHGGKVAVISRQGTGSTFSFTLPLAPS</sequence>
<dbReference type="InterPro" id="IPR003661">
    <property type="entry name" value="HisK_dim/P_dom"/>
</dbReference>
<dbReference type="PRINTS" id="PR00344">
    <property type="entry name" value="BCTRLSENSOR"/>
</dbReference>
<dbReference type="Pfam" id="PF00512">
    <property type="entry name" value="HisKA"/>
    <property type="match status" value="1"/>
</dbReference>
<dbReference type="InterPro" id="IPR003594">
    <property type="entry name" value="HATPase_dom"/>
</dbReference>
<dbReference type="InterPro" id="IPR004358">
    <property type="entry name" value="Sig_transdc_His_kin-like_C"/>
</dbReference>
<protein>
    <recommendedName>
        <fullName evidence="4">histidine kinase</fullName>
        <ecNumber evidence="4">2.7.13.3</ecNumber>
    </recommendedName>
</protein>
<dbReference type="PROSITE" id="PS50113">
    <property type="entry name" value="PAC"/>
    <property type="match status" value="1"/>
</dbReference>
<reference evidence="20 21" key="1">
    <citation type="submission" date="2019-10" db="EMBL/GenBank/DDBJ databases">
        <title>Comparative genomics of sulfur disproportionating microorganisms.</title>
        <authorList>
            <person name="Ward L.M."/>
            <person name="Bertran E."/>
            <person name="Johnston D."/>
        </authorList>
    </citation>
    <scope>NUCLEOTIDE SEQUENCE [LARGE SCALE GENOMIC DNA]</scope>
    <source>
        <strain evidence="20 21">DSM 14055</strain>
    </source>
</reference>
<dbReference type="NCBIfam" id="TIGR00229">
    <property type="entry name" value="sensory_box"/>
    <property type="match status" value="1"/>
</dbReference>
<gene>
    <name evidence="20" type="ORF">GFC01_06220</name>
</gene>
<dbReference type="InterPro" id="IPR005467">
    <property type="entry name" value="His_kinase_dom"/>
</dbReference>